<keyword evidence="8" id="KW-1185">Reference proteome</keyword>
<dbReference type="InterPro" id="IPR036465">
    <property type="entry name" value="vWFA_dom_sf"/>
</dbReference>
<organism evidence="7 8">
    <name type="scientific">Echinicola soli</name>
    <dbReference type="NCBI Taxonomy" id="2591634"/>
    <lineage>
        <taxon>Bacteria</taxon>
        <taxon>Pseudomonadati</taxon>
        <taxon>Bacteroidota</taxon>
        <taxon>Cytophagia</taxon>
        <taxon>Cytophagales</taxon>
        <taxon>Cyclobacteriaceae</taxon>
        <taxon>Echinicola</taxon>
    </lineage>
</organism>
<evidence type="ECO:0000313" key="8">
    <source>
        <dbReference type="Proteomes" id="UP000316614"/>
    </source>
</evidence>
<reference evidence="7 8" key="1">
    <citation type="submission" date="2019-06" db="EMBL/GenBank/DDBJ databases">
        <title>Echinicola alkalisoli sp. nov. isolated from saline soil.</title>
        <authorList>
            <person name="Sun J.-Q."/>
            <person name="Xu L."/>
        </authorList>
    </citation>
    <scope>NUCLEOTIDE SEQUENCE [LARGE SCALE GENOMIC DNA]</scope>
    <source>
        <strain evidence="7 8">LN3S3</strain>
    </source>
</reference>
<evidence type="ECO:0000256" key="2">
    <source>
        <dbReference type="ARBA" id="ARBA00022692"/>
    </source>
</evidence>
<evidence type="ECO:0000256" key="1">
    <source>
        <dbReference type="ARBA" id="ARBA00022475"/>
    </source>
</evidence>
<evidence type="ECO:0000256" key="5">
    <source>
        <dbReference type="SAM" id="Phobius"/>
    </source>
</evidence>
<keyword evidence="3 5" id="KW-1133">Transmembrane helix</keyword>
<dbReference type="InterPro" id="IPR050768">
    <property type="entry name" value="UPF0353/GerABKA_families"/>
</dbReference>
<dbReference type="OrthoDB" id="6206554at2"/>
<dbReference type="EMBL" id="CP041253">
    <property type="protein sequence ID" value="QDH80723.1"/>
    <property type="molecule type" value="Genomic_DNA"/>
</dbReference>
<dbReference type="PROSITE" id="PS50234">
    <property type="entry name" value="VWFA"/>
    <property type="match status" value="1"/>
</dbReference>
<feature type="transmembrane region" description="Helical" evidence="5">
    <location>
        <begin position="6"/>
        <end position="27"/>
    </location>
</feature>
<dbReference type="InterPro" id="IPR002035">
    <property type="entry name" value="VWF_A"/>
</dbReference>
<sequence length="321" mass="35521">MIWAYPDLTLIGILAAVFGVLYFIYLIRFWRINKRLKVKKHRLLMKMGLRTIYFILFLVALAGPSVGNATKEIKQEGKDLFIAIDLSQSMKATDISPSRLQRVKYELKNLIKNFSTDRIGLIIFSSEAFIQCPLTFDQNVLQLHLDGLNTSLVPNSGTDIAAPLALAIKKFHTDENQDPKSKSIVLISDGENFGDNLNNILDQLKDEGIRVFSLGVGTEKGSTIPRGNGVIMDESSNAPAVSKLSSNTLKRIASETNGQYFEISDESQEIPQLISSIEKLEGAVTGSRTVEASANKFFYFLLAALGLAILDMILPLKTISM</sequence>
<protein>
    <submittedName>
        <fullName evidence="7">VWA domain-containing protein</fullName>
    </submittedName>
</protein>
<dbReference type="AlphaFoldDB" id="A0A514CLL7"/>
<dbReference type="PANTHER" id="PTHR22550">
    <property type="entry name" value="SPORE GERMINATION PROTEIN"/>
    <property type="match status" value="1"/>
</dbReference>
<dbReference type="RefSeq" id="WP_141615945.1">
    <property type="nucleotide sequence ID" value="NZ_CP041253.1"/>
</dbReference>
<evidence type="ECO:0000259" key="6">
    <source>
        <dbReference type="PROSITE" id="PS50234"/>
    </source>
</evidence>
<dbReference type="KEGG" id="echi:FKX85_17430"/>
<name>A0A514CLL7_9BACT</name>
<evidence type="ECO:0000256" key="4">
    <source>
        <dbReference type="ARBA" id="ARBA00023136"/>
    </source>
</evidence>
<keyword evidence="1" id="KW-1003">Cell membrane</keyword>
<dbReference type="Pfam" id="PF00092">
    <property type="entry name" value="VWA"/>
    <property type="match status" value="1"/>
</dbReference>
<proteinExistence type="predicted"/>
<keyword evidence="4 5" id="KW-0472">Membrane</keyword>
<dbReference type="SUPFAM" id="SSF53300">
    <property type="entry name" value="vWA-like"/>
    <property type="match status" value="1"/>
</dbReference>
<evidence type="ECO:0000256" key="3">
    <source>
        <dbReference type="ARBA" id="ARBA00022989"/>
    </source>
</evidence>
<dbReference type="SMART" id="SM00327">
    <property type="entry name" value="VWA"/>
    <property type="match status" value="1"/>
</dbReference>
<dbReference type="Proteomes" id="UP000316614">
    <property type="component" value="Chromosome"/>
</dbReference>
<feature type="domain" description="VWFA" evidence="6">
    <location>
        <begin position="79"/>
        <end position="277"/>
    </location>
</feature>
<accession>A0A514CLL7</accession>
<keyword evidence="2 5" id="KW-0812">Transmembrane</keyword>
<gene>
    <name evidence="7" type="ORF">FKX85_17430</name>
</gene>
<dbReference type="PANTHER" id="PTHR22550:SF5">
    <property type="entry name" value="LEUCINE ZIPPER PROTEIN 4"/>
    <property type="match status" value="1"/>
</dbReference>
<feature type="transmembrane region" description="Helical" evidence="5">
    <location>
        <begin position="297"/>
        <end position="316"/>
    </location>
</feature>
<dbReference type="Gene3D" id="3.40.50.410">
    <property type="entry name" value="von Willebrand factor, type A domain"/>
    <property type="match status" value="1"/>
</dbReference>
<evidence type="ECO:0000313" key="7">
    <source>
        <dbReference type="EMBL" id="QDH80723.1"/>
    </source>
</evidence>